<evidence type="ECO:0000256" key="7">
    <source>
        <dbReference type="ARBA" id="ARBA00022840"/>
    </source>
</evidence>
<evidence type="ECO:0000256" key="1">
    <source>
        <dbReference type="ARBA" id="ARBA00004623"/>
    </source>
</evidence>
<evidence type="ECO:0000256" key="6">
    <source>
        <dbReference type="ARBA" id="ARBA00022777"/>
    </source>
</evidence>
<reference evidence="13 14" key="1">
    <citation type="submission" date="2015-07" db="EMBL/GenBank/DDBJ databases">
        <title>The genome of the fungus Escovopsis weberi, a specialized disease agent of ant agriculture.</title>
        <authorList>
            <person name="de Man T.J."/>
            <person name="Stajich J.E."/>
            <person name="Kubicek C.P."/>
            <person name="Chenthamara K."/>
            <person name="Atanasova L."/>
            <person name="Druzhinina I.S."/>
            <person name="Birnbaum S."/>
            <person name="Barribeau S.M."/>
            <person name="Teiling C."/>
            <person name="Suen G."/>
            <person name="Currie C."/>
            <person name="Gerardo N.M."/>
        </authorList>
    </citation>
    <scope>NUCLEOTIDE SEQUENCE [LARGE SCALE GENOMIC DNA]</scope>
</reference>
<dbReference type="GO" id="GO:0000045">
    <property type="term" value="P:autophagosome assembly"/>
    <property type="evidence" value="ECO:0007669"/>
    <property type="project" value="TreeGrafter"/>
</dbReference>
<proteinExistence type="predicted"/>
<evidence type="ECO:0000256" key="9">
    <source>
        <dbReference type="ARBA" id="ARBA00030237"/>
    </source>
</evidence>
<comment type="subcellular location">
    <subcellularLocation>
        <location evidence="1">Preautophagosomal structure membrane</location>
        <topology evidence="1">Peripheral membrane protein</topology>
    </subcellularLocation>
</comment>
<keyword evidence="14" id="KW-1185">Reference proteome</keyword>
<sequence>MRGNQWILLRGEAELLRKIRHDNIVRCLFTTEIPKRRLVFEYMPLGTLQYQAWKQPITSAENIEVLTQALAALRFLHGQEKPIAHREVKPDNILVCSRDPLHIKLADFGISKKKQQNLRTYTGTDRYMAPEIMFQRPYSEIVDI</sequence>
<evidence type="ECO:0000256" key="8">
    <source>
        <dbReference type="ARBA" id="ARBA00022927"/>
    </source>
</evidence>
<evidence type="ECO:0000256" key="3">
    <source>
        <dbReference type="ARBA" id="ARBA00022527"/>
    </source>
</evidence>
<comment type="catalytic activity">
    <reaction evidence="10">
        <text>L-threonyl-[protein] + ATP = O-phospho-L-threonyl-[protein] + ADP + H(+)</text>
        <dbReference type="Rhea" id="RHEA:46608"/>
        <dbReference type="Rhea" id="RHEA-COMP:11060"/>
        <dbReference type="Rhea" id="RHEA-COMP:11605"/>
        <dbReference type="ChEBI" id="CHEBI:15378"/>
        <dbReference type="ChEBI" id="CHEBI:30013"/>
        <dbReference type="ChEBI" id="CHEBI:30616"/>
        <dbReference type="ChEBI" id="CHEBI:61977"/>
        <dbReference type="ChEBI" id="CHEBI:456216"/>
        <dbReference type="EC" id="2.7.11.1"/>
    </reaction>
</comment>
<dbReference type="AlphaFoldDB" id="A0A0M8N3A0"/>
<feature type="domain" description="Protein kinase" evidence="12">
    <location>
        <begin position="1"/>
        <end position="144"/>
    </location>
</feature>
<keyword evidence="7" id="KW-0067">ATP-binding</keyword>
<dbReference type="GO" id="GO:0034045">
    <property type="term" value="C:phagophore assembly site membrane"/>
    <property type="evidence" value="ECO:0007669"/>
    <property type="project" value="UniProtKB-SubCell"/>
</dbReference>
<name>A0A0M8N3A0_ESCWE</name>
<keyword evidence="5" id="KW-0547">Nucleotide-binding</keyword>
<dbReference type="GO" id="GO:0015031">
    <property type="term" value="P:protein transport"/>
    <property type="evidence" value="ECO:0007669"/>
    <property type="project" value="UniProtKB-KW"/>
</dbReference>
<dbReference type="InterPro" id="IPR000719">
    <property type="entry name" value="Prot_kinase_dom"/>
</dbReference>
<dbReference type="SUPFAM" id="SSF56112">
    <property type="entry name" value="Protein kinase-like (PK-like)"/>
    <property type="match status" value="1"/>
</dbReference>
<dbReference type="OrthoDB" id="10252171at2759"/>
<dbReference type="CDD" id="cd00180">
    <property type="entry name" value="PKc"/>
    <property type="match status" value="1"/>
</dbReference>
<dbReference type="PROSITE" id="PS50011">
    <property type="entry name" value="PROTEIN_KINASE_DOM"/>
    <property type="match status" value="1"/>
</dbReference>
<dbReference type="GO" id="GO:0004674">
    <property type="term" value="F:protein serine/threonine kinase activity"/>
    <property type="evidence" value="ECO:0007669"/>
    <property type="project" value="UniProtKB-KW"/>
</dbReference>
<evidence type="ECO:0000259" key="12">
    <source>
        <dbReference type="PROSITE" id="PS50011"/>
    </source>
</evidence>
<dbReference type="PANTHER" id="PTHR24348:SF22">
    <property type="entry name" value="NON-SPECIFIC SERINE_THREONINE PROTEIN KINASE"/>
    <property type="match status" value="1"/>
</dbReference>
<dbReference type="PANTHER" id="PTHR24348">
    <property type="entry name" value="SERINE/THREONINE-PROTEIN KINASE UNC-51-RELATED"/>
    <property type="match status" value="1"/>
</dbReference>
<keyword evidence="8" id="KW-0653">Protein transport</keyword>
<dbReference type="GO" id="GO:0010506">
    <property type="term" value="P:regulation of autophagy"/>
    <property type="evidence" value="ECO:0007669"/>
    <property type="project" value="InterPro"/>
</dbReference>
<dbReference type="Gene3D" id="1.10.510.10">
    <property type="entry name" value="Transferase(Phosphotransferase) domain 1"/>
    <property type="match status" value="1"/>
</dbReference>
<keyword evidence="8" id="KW-0813">Transport</keyword>
<comment type="catalytic activity">
    <reaction evidence="11">
        <text>L-seryl-[protein] + ATP = O-phospho-L-seryl-[protein] + ADP + H(+)</text>
        <dbReference type="Rhea" id="RHEA:17989"/>
        <dbReference type="Rhea" id="RHEA-COMP:9863"/>
        <dbReference type="Rhea" id="RHEA-COMP:11604"/>
        <dbReference type="ChEBI" id="CHEBI:15378"/>
        <dbReference type="ChEBI" id="CHEBI:29999"/>
        <dbReference type="ChEBI" id="CHEBI:30616"/>
        <dbReference type="ChEBI" id="CHEBI:83421"/>
        <dbReference type="ChEBI" id="CHEBI:456216"/>
        <dbReference type="EC" id="2.7.11.1"/>
    </reaction>
</comment>
<dbReference type="GO" id="GO:0005829">
    <property type="term" value="C:cytosol"/>
    <property type="evidence" value="ECO:0007669"/>
    <property type="project" value="TreeGrafter"/>
</dbReference>
<organism evidence="13 14">
    <name type="scientific">Escovopsis weberi</name>
    <dbReference type="NCBI Taxonomy" id="150374"/>
    <lineage>
        <taxon>Eukaryota</taxon>
        <taxon>Fungi</taxon>
        <taxon>Dikarya</taxon>
        <taxon>Ascomycota</taxon>
        <taxon>Pezizomycotina</taxon>
        <taxon>Sordariomycetes</taxon>
        <taxon>Hypocreomycetidae</taxon>
        <taxon>Hypocreales</taxon>
        <taxon>Hypocreaceae</taxon>
        <taxon>Escovopsis</taxon>
    </lineage>
</organism>
<dbReference type="STRING" id="150374.A0A0M8N3A0"/>
<evidence type="ECO:0000256" key="10">
    <source>
        <dbReference type="ARBA" id="ARBA00047899"/>
    </source>
</evidence>
<dbReference type="GO" id="GO:0005524">
    <property type="term" value="F:ATP binding"/>
    <property type="evidence" value="ECO:0007669"/>
    <property type="project" value="UniProtKB-KW"/>
</dbReference>
<dbReference type="InterPro" id="IPR011009">
    <property type="entry name" value="Kinase-like_dom_sf"/>
</dbReference>
<dbReference type="InterPro" id="IPR045269">
    <property type="entry name" value="Atg1-like"/>
</dbReference>
<evidence type="ECO:0000256" key="11">
    <source>
        <dbReference type="ARBA" id="ARBA00048679"/>
    </source>
</evidence>
<evidence type="ECO:0000256" key="4">
    <source>
        <dbReference type="ARBA" id="ARBA00022679"/>
    </source>
</evidence>
<accession>A0A0M8N3A0</accession>
<evidence type="ECO:0000256" key="2">
    <source>
        <dbReference type="ARBA" id="ARBA00012513"/>
    </source>
</evidence>
<dbReference type="EC" id="2.7.11.1" evidence="2"/>
<dbReference type="GO" id="GO:0005776">
    <property type="term" value="C:autophagosome"/>
    <property type="evidence" value="ECO:0007669"/>
    <property type="project" value="TreeGrafter"/>
</dbReference>
<evidence type="ECO:0000256" key="5">
    <source>
        <dbReference type="ARBA" id="ARBA00022741"/>
    </source>
</evidence>
<evidence type="ECO:0000313" key="13">
    <source>
        <dbReference type="EMBL" id="KOS22267.1"/>
    </source>
</evidence>
<dbReference type="Proteomes" id="UP000053831">
    <property type="component" value="Unassembled WGS sequence"/>
</dbReference>
<comment type="caution">
    <text evidence="13">The sequence shown here is derived from an EMBL/GenBank/DDBJ whole genome shotgun (WGS) entry which is preliminary data.</text>
</comment>
<keyword evidence="4" id="KW-0808">Transferase</keyword>
<keyword evidence="3" id="KW-0723">Serine/threonine-protein kinase</keyword>
<protein>
    <recommendedName>
        <fullName evidence="2">non-specific serine/threonine protein kinase</fullName>
        <ecNumber evidence="2">2.7.11.1</ecNumber>
    </recommendedName>
    <alternativeName>
        <fullName evidence="9">Autophagy-related protein 1</fullName>
    </alternativeName>
</protein>
<evidence type="ECO:0000313" key="14">
    <source>
        <dbReference type="Proteomes" id="UP000053831"/>
    </source>
</evidence>
<keyword evidence="6 13" id="KW-0418">Kinase</keyword>
<gene>
    <name evidence="13" type="ORF">ESCO_001558</name>
</gene>
<dbReference type="Pfam" id="PF00069">
    <property type="entry name" value="Pkinase"/>
    <property type="match status" value="1"/>
</dbReference>
<dbReference type="EMBL" id="LGSR01000006">
    <property type="protein sequence ID" value="KOS22267.1"/>
    <property type="molecule type" value="Genomic_DNA"/>
</dbReference>